<dbReference type="EMBL" id="LR134473">
    <property type="protein sequence ID" value="VEI03619.1"/>
    <property type="molecule type" value="Genomic_DNA"/>
</dbReference>
<dbReference type="KEGG" id="aji:C0Z10_01090"/>
<reference evidence="2 3" key="2">
    <citation type="submission" date="2018-12" db="EMBL/GenBank/DDBJ databases">
        <authorList>
            <consortium name="Pathogen Informatics"/>
        </authorList>
    </citation>
    <scope>NUCLEOTIDE SEQUENCE [LARGE SCALE GENOMIC DNA]</scope>
    <source>
        <strain evidence="2 3">NCTC13652</strain>
    </source>
</reference>
<sequence length="264" mass="28057">MSFTPHLVALDIDGTLVDRQGLLPTSIEHSVERITGAGVPVVLATGRGLFGALPVHDILRLPAGDLVVSNGAVTVSTSPLTVLDEVRFDPGPVIRQVLDLHPSAIIAVEDVGVGYRLNRLFPAGELQGEFTIESTEELASRPAARVIIRDPDAPPADFVELARHLGLHGVSYVIGWSAWLDITPRGVSKASALQALCDRRDIDPRQVLAIGDGHNDMEMLAWAGRGVAMGDAPESVQQVANAVTGTFDEGGTSAELDRWFAGPR</sequence>
<reference evidence="4" key="1">
    <citation type="submission" date="2017-12" db="EMBL/GenBank/DDBJ databases">
        <title>Whole genome sequencing of Acidipropionibacterium jensenii strains JS279 and JS280.</title>
        <authorList>
            <person name="Deptula P."/>
            <person name="Laine P."/>
            <person name="Smolander O.-P."/>
            <person name="Paulin L."/>
            <person name="Auvinen P."/>
            <person name="Varmanen P."/>
        </authorList>
    </citation>
    <scope>NUCLEOTIDE SEQUENCE [LARGE SCALE GENOMIC DNA]</scope>
    <source>
        <strain evidence="4">JS280</strain>
    </source>
</reference>
<dbReference type="Pfam" id="PF08282">
    <property type="entry name" value="Hydrolase_3"/>
    <property type="match status" value="1"/>
</dbReference>
<dbReference type="SUPFAM" id="SSF56784">
    <property type="entry name" value="HAD-like"/>
    <property type="match status" value="1"/>
</dbReference>
<dbReference type="AlphaFoldDB" id="A0A3Q9UHX8"/>
<dbReference type="GO" id="GO:0000287">
    <property type="term" value="F:magnesium ion binding"/>
    <property type="evidence" value="ECO:0007669"/>
    <property type="project" value="TreeGrafter"/>
</dbReference>
<dbReference type="Gene3D" id="3.30.1240.10">
    <property type="match status" value="1"/>
</dbReference>
<accession>A0A3Q9UHX8</accession>
<reference evidence="1" key="3">
    <citation type="journal article" date="2019" name="Microorganisms">
        <title>Red-Brown Pigmentation of Acidipropionibacterium jensenii Is Tied to Haemolytic Activity and cyl-Like Gene Cluster.</title>
        <authorList>
            <person name="Deptula P."/>
            <person name="Loivamaa I."/>
            <person name="Smolander O.P."/>
            <person name="Laine P."/>
            <person name="Roberts R.J."/>
            <person name="Piironen V."/>
            <person name="Paulin L."/>
            <person name="Savijoki K."/>
            <person name="Auvinen P."/>
            <person name="Varmanen P."/>
        </authorList>
    </citation>
    <scope>NUCLEOTIDE SEQUENCE</scope>
    <source>
        <strain evidence="1">JS280</strain>
    </source>
</reference>
<dbReference type="PANTHER" id="PTHR10000:SF8">
    <property type="entry name" value="HAD SUPERFAMILY HYDROLASE-LIKE, TYPE 3"/>
    <property type="match status" value="1"/>
</dbReference>
<keyword evidence="3" id="KW-1185">Reference proteome</keyword>
<protein>
    <submittedName>
        <fullName evidence="1">HAD family phosphatase</fullName>
    </submittedName>
    <submittedName>
        <fullName evidence="2">Sugar phosphate phosphatase</fullName>
    </submittedName>
</protein>
<gene>
    <name evidence="1" type="ORF">C0Z10_01090</name>
    <name evidence="2" type="ORF">NCTC13652_01826</name>
</gene>
<evidence type="ECO:0000313" key="1">
    <source>
        <dbReference type="EMBL" id="AZZ38577.1"/>
    </source>
</evidence>
<dbReference type="Gene3D" id="3.40.50.1000">
    <property type="entry name" value="HAD superfamily/HAD-like"/>
    <property type="match status" value="1"/>
</dbReference>
<dbReference type="OrthoDB" id="3180855at2"/>
<dbReference type="PROSITE" id="PS01229">
    <property type="entry name" value="COF_2"/>
    <property type="match status" value="1"/>
</dbReference>
<evidence type="ECO:0000313" key="2">
    <source>
        <dbReference type="EMBL" id="VEI03619.1"/>
    </source>
</evidence>
<dbReference type="InterPro" id="IPR023214">
    <property type="entry name" value="HAD_sf"/>
</dbReference>
<dbReference type="GO" id="GO:0016791">
    <property type="term" value="F:phosphatase activity"/>
    <property type="evidence" value="ECO:0007669"/>
    <property type="project" value="TreeGrafter"/>
</dbReference>
<evidence type="ECO:0000313" key="3">
    <source>
        <dbReference type="Proteomes" id="UP000277858"/>
    </source>
</evidence>
<proteinExistence type="predicted"/>
<dbReference type="Proteomes" id="UP000277858">
    <property type="component" value="Chromosome"/>
</dbReference>
<dbReference type="PANTHER" id="PTHR10000">
    <property type="entry name" value="PHOSPHOSERINE PHOSPHATASE"/>
    <property type="match status" value="1"/>
</dbReference>
<dbReference type="GO" id="GO:0005829">
    <property type="term" value="C:cytosol"/>
    <property type="evidence" value="ECO:0007669"/>
    <property type="project" value="TreeGrafter"/>
</dbReference>
<dbReference type="STRING" id="1122997.GCA_000425285_00194"/>
<dbReference type="GeneID" id="82884585"/>
<dbReference type="RefSeq" id="WP_028702080.1">
    <property type="nucleotide sequence ID" value="NZ_CP025570.1"/>
</dbReference>
<dbReference type="Proteomes" id="UP000285875">
    <property type="component" value="Chromosome"/>
</dbReference>
<evidence type="ECO:0000313" key="4">
    <source>
        <dbReference type="Proteomes" id="UP000285875"/>
    </source>
</evidence>
<organism evidence="1 4">
    <name type="scientific">Acidipropionibacterium jensenii</name>
    <dbReference type="NCBI Taxonomy" id="1749"/>
    <lineage>
        <taxon>Bacteria</taxon>
        <taxon>Bacillati</taxon>
        <taxon>Actinomycetota</taxon>
        <taxon>Actinomycetes</taxon>
        <taxon>Propionibacteriales</taxon>
        <taxon>Propionibacteriaceae</taxon>
        <taxon>Acidipropionibacterium</taxon>
    </lineage>
</organism>
<dbReference type="EMBL" id="CP025570">
    <property type="protein sequence ID" value="AZZ38577.1"/>
    <property type="molecule type" value="Genomic_DNA"/>
</dbReference>
<name>A0A3Q9UHX8_9ACTN</name>
<dbReference type="InterPro" id="IPR036412">
    <property type="entry name" value="HAD-like_sf"/>
</dbReference>